<reference evidence="2" key="1">
    <citation type="journal article" date="2024" name="Front. Bioeng. Biotechnol.">
        <title>Genome-scale model development and genomic sequencing of the oleaginous clade Lipomyces.</title>
        <authorList>
            <person name="Czajka J.J."/>
            <person name="Han Y."/>
            <person name="Kim J."/>
            <person name="Mondo S.J."/>
            <person name="Hofstad B.A."/>
            <person name="Robles A."/>
            <person name="Haridas S."/>
            <person name="Riley R."/>
            <person name="LaButti K."/>
            <person name="Pangilinan J."/>
            <person name="Andreopoulos W."/>
            <person name="Lipzen A."/>
            <person name="Yan J."/>
            <person name="Wang M."/>
            <person name="Ng V."/>
            <person name="Grigoriev I.V."/>
            <person name="Spatafora J.W."/>
            <person name="Magnuson J.K."/>
            <person name="Baker S.E."/>
            <person name="Pomraning K.R."/>
        </authorList>
    </citation>
    <scope>NUCLEOTIDE SEQUENCE [LARGE SCALE GENOMIC DNA]</scope>
    <source>
        <strain evidence="2">CBS 7786</strain>
    </source>
</reference>
<organism evidence="1 2">
    <name type="scientific">Lipomyces kononenkoae</name>
    <name type="common">Yeast</name>
    <dbReference type="NCBI Taxonomy" id="34357"/>
    <lineage>
        <taxon>Eukaryota</taxon>
        <taxon>Fungi</taxon>
        <taxon>Dikarya</taxon>
        <taxon>Ascomycota</taxon>
        <taxon>Saccharomycotina</taxon>
        <taxon>Lipomycetes</taxon>
        <taxon>Lipomycetales</taxon>
        <taxon>Lipomycetaceae</taxon>
        <taxon>Lipomyces</taxon>
    </lineage>
</organism>
<dbReference type="Proteomes" id="UP001433508">
    <property type="component" value="Unassembled WGS sequence"/>
</dbReference>
<keyword evidence="1" id="KW-0489">Methyltransferase</keyword>
<protein>
    <submittedName>
        <fullName evidence="1">S-adenosyl-L-methionine-dependent methyltransferase</fullName>
    </submittedName>
</protein>
<proteinExistence type="predicted"/>
<gene>
    <name evidence="1" type="ORF">V1525DRAFT_417151</name>
</gene>
<comment type="caution">
    <text evidence="1">The sequence shown here is derived from an EMBL/GenBank/DDBJ whole genome shotgun (WGS) entry which is preliminary data.</text>
</comment>
<dbReference type="EMBL" id="MU971342">
    <property type="protein sequence ID" value="KAK9240023.1"/>
    <property type="molecule type" value="Genomic_DNA"/>
</dbReference>
<keyword evidence="2" id="KW-1185">Reference proteome</keyword>
<sequence length="504" mass="55800">MNLYLDASKFITPKSSFAESSPSNFSDLQSAIQKSLASLKSDPKRVYALLRSTIRYKDILDDVLKQAELLRYEKISYSIAIVLVHDLLISKTGITAGKGPLKDAILRHKTRLKGEFVKIKIKRGIRDLSEFNASGNDRTIRWIRVNKILAPSLVSSLPFTETSEFPPPAGTICADRFIPDLYAVSNSHTRQLISTKAYQRGEIILQDRASCFPAFILAPAAGEIVIDACAAPGNKTTHLAAIMGNIGKVIAYELNPDRAKVLQRMVKRAGASIVRVENSDFTESVPAEWTDVTKVLCDPSCSGSGIFRKEGFAAIVSNDETEEQEIGGEDTNGDALTKRLLNLSIFQTRIMKHAMTRFPNATRVVYSTCSVHAEENEDVVRKLLMDPGIAKLGWKAMTRENVIPSWHRRGWRERFQGMEWPQTPEEIAEGCIRADPVVDGGIGFFVAGFERDGGYRAKRTISSGGDDESEEWTGFDDAVASNSTSETVVAKRTRKKRKKTSKSA</sequence>
<accession>A0ACC3T804</accession>
<name>A0ACC3T804_LIPKO</name>
<evidence type="ECO:0000313" key="1">
    <source>
        <dbReference type="EMBL" id="KAK9240023.1"/>
    </source>
</evidence>
<evidence type="ECO:0000313" key="2">
    <source>
        <dbReference type="Proteomes" id="UP001433508"/>
    </source>
</evidence>
<keyword evidence="1" id="KW-0808">Transferase</keyword>